<dbReference type="PANTHER" id="PTHR22950:SF494">
    <property type="entry name" value="GH04538P"/>
    <property type="match status" value="1"/>
</dbReference>
<dbReference type="InterPro" id="IPR013057">
    <property type="entry name" value="AA_transpt_TM"/>
</dbReference>
<sequence>VLPIENSMSKPEQFLGCPGVLNGAMSIVVILYMVVGFFGYLRFGNATQATVTLNLPDST</sequence>
<evidence type="ECO:0000313" key="8">
    <source>
        <dbReference type="Proteomes" id="UP000291343"/>
    </source>
</evidence>
<comment type="subcellular location">
    <subcellularLocation>
        <location evidence="1">Membrane</location>
        <topology evidence="1">Multi-pass membrane protein</topology>
    </subcellularLocation>
</comment>
<comment type="caution">
    <text evidence="7">The sequence shown here is derived from an EMBL/GenBank/DDBJ whole genome shotgun (WGS) entry which is preliminary data.</text>
</comment>
<keyword evidence="4 5" id="KW-0472">Membrane</keyword>
<dbReference type="STRING" id="195883.A0A482WHS8"/>
<dbReference type="EMBL" id="QKKF02035904">
    <property type="protein sequence ID" value="RZF32786.1"/>
    <property type="molecule type" value="Genomic_DNA"/>
</dbReference>
<dbReference type="GO" id="GO:0015179">
    <property type="term" value="F:L-amino acid transmembrane transporter activity"/>
    <property type="evidence" value="ECO:0007669"/>
    <property type="project" value="TreeGrafter"/>
</dbReference>
<dbReference type="Pfam" id="PF01490">
    <property type="entry name" value="Aa_trans"/>
    <property type="match status" value="1"/>
</dbReference>
<dbReference type="GO" id="GO:0005774">
    <property type="term" value="C:vacuolar membrane"/>
    <property type="evidence" value="ECO:0007669"/>
    <property type="project" value="TreeGrafter"/>
</dbReference>
<proteinExistence type="predicted"/>
<keyword evidence="8" id="KW-1185">Reference proteome</keyword>
<evidence type="ECO:0000256" key="3">
    <source>
        <dbReference type="ARBA" id="ARBA00022989"/>
    </source>
</evidence>
<reference evidence="7 8" key="1">
    <citation type="journal article" date="2017" name="Gigascience">
        <title>Genome sequence of the small brown planthopper, Laodelphax striatellus.</title>
        <authorList>
            <person name="Zhu J."/>
            <person name="Jiang F."/>
            <person name="Wang X."/>
            <person name="Yang P."/>
            <person name="Bao Y."/>
            <person name="Zhao W."/>
            <person name="Wang W."/>
            <person name="Lu H."/>
            <person name="Wang Q."/>
            <person name="Cui N."/>
            <person name="Li J."/>
            <person name="Chen X."/>
            <person name="Luo L."/>
            <person name="Yu J."/>
            <person name="Kang L."/>
            <person name="Cui F."/>
        </authorList>
    </citation>
    <scope>NUCLEOTIDE SEQUENCE [LARGE SCALE GENOMIC DNA]</scope>
    <source>
        <strain evidence="7">Lst14</strain>
    </source>
</reference>
<keyword evidence="3 5" id="KW-1133">Transmembrane helix</keyword>
<evidence type="ECO:0000256" key="5">
    <source>
        <dbReference type="SAM" id="Phobius"/>
    </source>
</evidence>
<feature type="domain" description="Amino acid transporter transmembrane" evidence="6">
    <location>
        <begin position="1"/>
        <end position="58"/>
    </location>
</feature>
<name>A0A482WHS8_LAOST</name>
<protein>
    <recommendedName>
        <fullName evidence="6">Amino acid transporter transmembrane domain-containing protein</fullName>
    </recommendedName>
</protein>
<organism evidence="7 8">
    <name type="scientific">Laodelphax striatellus</name>
    <name type="common">Small brown planthopper</name>
    <name type="synonym">Delphax striatella</name>
    <dbReference type="NCBI Taxonomy" id="195883"/>
    <lineage>
        <taxon>Eukaryota</taxon>
        <taxon>Metazoa</taxon>
        <taxon>Ecdysozoa</taxon>
        <taxon>Arthropoda</taxon>
        <taxon>Hexapoda</taxon>
        <taxon>Insecta</taxon>
        <taxon>Pterygota</taxon>
        <taxon>Neoptera</taxon>
        <taxon>Paraneoptera</taxon>
        <taxon>Hemiptera</taxon>
        <taxon>Auchenorrhyncha</taxon>
        <taxon>Fulgoroidea</taxon>
        <taxon>Delphacidae</taxon>
        <taxon>Criomorphinae</taxon>
        <taxon>Laodelphax</taxon>
    </lineage>
</organism>
<dbReference type="OrthoDB" id="6619615at2759"/>
<evidence type="ECO:0000313" key="7">
    <source>
        <dbReference type="EMBL" id="RZF32786.1"/>
    </source>
</evidence>
<accession>A0A482WHS8</accession>
<evidence type="ECO:0000259" key="6">
    <source>
        <dbReference type="Pfam" id="PF01490"/>
    </source>
</evidence>
<evidence type="ECO:0000256" key="4">
    <source>
        <dbReference type="ARBA" id="ARBA00023136"/>
    </source>
</evidence>
<dbReference type="SMR" id="A0A482WHS8"/>
<dbReference type="InParanoid" id="A0A482WHS8"/>
<dbReference type="AlphaFoldDB" id="A0A482WHS8"/>
<feature type="transmembrane region" description="Helical" evidence="5">
    <location>
        <begin position="20"/>
        <end position="41"/>
    </location>
</feature>
<evidence type="ECO:0000256" key="2">
    <source>
        <dbReference type="ARBA" id="ARBA00022692"/>
    </source>
</evidence>
<gene>
    <name evidence="7" type="ORF">LSTR_LSTR014198</name>
</gene>
<evidence type="ECO:0000256" key="1">
    <source>
        <dbReference type="ARBA" id="ARBA00004141"/>
    </source>
</evidence>
<dbReference type="PANTHER" id="PTHR22950">
    <property type="entry name" value="AMINO ACID TRANSPORTER"/>
    <property type="match status" value="1"/>
</dbReference>
<dbReference type="Proteomes" id="UP000291343">
    <property type="component" value="Unassembled WGS sequence"/>
</dbReference>
<keyword evidence="2 5" id="KW-0812">Transmembrane</keyword>
<feature type="non-terminal residue" evidence="7">
    <location>
        <position position="1"/>
    </location>
</feature>